<evidence type="ECO:0000313" key="3">
    <source>
        <dbReference type="Proteomes" id="UP000221165"/>
    </source>
</evidence>
<keyword evidence="3" id="KW-1185">Reference proteome</keyword>
<gene>
    <name evidence="2" type="ORF">CSUI_009251</name>
</gene>
<dbReference type="GeneID" id="94432578"/>
<protein>
    <recommendedName>
        <fullName evidence="4">Transmembrane protein</fullName>
    </recommendedName>
</protein>
<proteinExistence type="predicted"/>
<reference evidence="2 3" key="1">
    <citation type="journal article" date="2017" name="Int. J. Parasitol.">
        <title>The genome of the protozoan parasite Cystoisospora suis and a reverse vaccinology approach to identify vaccine candidates.</title>
        <authorList>
            <person name="Palmieri N."/>
            <person name="Shrestha A."/>
            <person name="Ruttkowski B."/>
            <person name="Beck T."/>
            <person name="Vogl C."/>
            <person name="Tomley F."/>
            <person name="Blake D.P."/>
            <person name="Joachim A."/>
        </authorList>
    </citation>
    <scope>NUCLEOTIDE SEQUENCE [LARGE SCALE GENOMIC DNA]</scope>
    <source>
        <strain evidence="2 3">Wien I</strain>
    </source>
</reference>
<name>A0A2C6KHA4_9APIC</name>
<dbReference type="VEuPathDB" id="ToxoDB:CSUI_009251"/>
<evidence type="ECO:0008006" key="4">
    <source>
        <dbReference type="Google" id="ProtNLM"/>
    </source>
</evidence>
<keyword evidence="1" id="KW-0732">Signal</keyword>
<dbReference type="AlphaFoldDB" id="A0A2C6KHA4"/>
<organism evidence="2 3">
    <name type="scientific">Cystoisospora suis</name>
    <dbReference type="NCBI Taxonomy" id="483139"/>
    <lineage>
        <taxon>Eukaryota</taxon>
        <taxon>Sar</taxon>
        <taxon>Alveolata</taxon>
        <taxon>Apicomplexa</taxon>
        <taxon>Conoidasida</taxon>
        <taxon>Coccidia</taxon>
        <taxon>Eucoccidiorida</taxon>
        <taxon>Eimeriorina</taxon>
        <taxon>Sarcocystidae</taxon>
        <taxon>Cystoisospora</taxon>
    </lineage>
</organism>
<evidence type="ECO:0000256" key="1">
    <source>
        <dbReference type="SAM" id="SignalP"/>
    </source>
</evidence>
<dbReference type="RefSeq" id="XP_067918652.1">
    <property type="nucleotide sequence ID" value="XM_068069367.1"/>
</dbReference>
<evidence type="ECO:0000313" key="2">
    <source>
        <dbReference type="EMBL" id="PHJ16927.1"/>
    </source>
</evidence>
<accession>A0A2C6KHA4</accession>
<comment type="caution">
    <text evidence="2">The sequence shown here is derived from an EMBL/GenBank/DDBJ whole genome shotgun (WGS) entry which is preliminary data.</text>
</comment>
<dbReference type="EMBL" id="MIGC01005463">
    <property type="protein sequence ID" value="PHJ16927.1"/>
    <property type="molecule type" value="Genomic_DNA"/>
</dbReference>
<feature type="chain" id="PRO_5013107094" description="Transmembrane protein" evidence="1">
    <location>
        <begin position="27"/>
        <end position="182"/>
    </location>
</feature>
<sequence>MKPVFLSVLICACLAAFYLIADCAQSAEGPFYDEGPQVAEWPEVKFPFHEDAGLSAGTAAVQASVQQGFSVKIPVPHRQGYQPMVFAVGPGWNYPQRHRRPDLLVTPLIRRGVTAFGIRTTALTKARWEPENGDGSDGRRPIRYYVTHVTGENAGRYIIILAVINRWNQDRNRYYTVLAEFR</sequence>
<dbReference type="Proteomes" id="UP000221165">
    <property type="component" value="Unassembled WGS sequence"/>
</dbReference>
<feature type="signal peptide" evidence="1">
    <location>
        <begin position="1"/>
        <end position="26"/>
    </location>
</feature>